<evidence type="ECO:0000256" key="8">
    <source>
        <dbReference type="NCBIfam" id="TIGR00188"/>
    </source>
</evidence>
<dbReference type="NCBIfam" id="TIGR00188">
    <property type="entry name" value="rnpA"/>
    <property type="match status" value="1"/>
</dbReference>
<organism evidence="9 10">
    <name type="scientific">Candidatus Woesebacteria bacterium RBG_13_36_22</name>
    <dbReference type="NCBI Taxonomy" id="1802478"/>
    <lineage>
        <taxon>Bacteria</taxon>
        <taxon>Candidatus Woeseibacteriota</taxon>
    </lineage>
</organism>
<evidence type="ECO:0000256" key="7">
    <source>
        <dbReference type="HAMAP-Rule" id="MF_00227"/>
    </source>
</evidence>
<comment type="caution">
    <text evidence="9">The sequence shown here is derived from an EMBL/GenBank/DDBJ whole genome shotgun (WGS) entry which is preliminary data.</text>
</comment>
<dbReference type="InterPro" id="IPR000100">
    <property type="entry name" value="RNase_P"/>
</dbReference>
<dbReference type="EC" id="3.1.26.5" evidence="7 8"/>
<dbReference type="GO" id="GO:0030677">
    <property type="term" value="C:ribonuclease P complex"/>
    <property type="evidence" value="ECO:0007669"/>
    <property type="project" value="TreeGrafter"/>
</dbReference>
<keyword evidence="3 7" id="KW-0540">Nuclease</keyword>
<dbReference type="PROSITE" id="PS00648">
    <property type="entry name" value="RIBONUCLEASE_P"/>
    <property type="match status" value="1"/>
</dbReference>
<dbReference type="Proteomes" id="UP000176939">
    <property type="component" value="Unassembled WGS sequence"/>
</dbReference>
<dbReference type="AlphaFoldDB" id="A0A1F7X503"/>
<dbReference type="EMBL" id="MGFQ01000019">
    <property type="protein sequence ID" value="OGM09789.1"/>
    <property type="molecule type" value="Genomic_DNA"/>
</dbReference>
<comment type="subunit">
    <text evidence="7">Consists of a catalytic RNA component (M1 or rnpB) and a protein subunit.</text>
</comment>
<dbReference type="InterPro" id="IPR020568">
    <property type="entry name" value="Ribosomal_Su5_D2-typ_SF"/>
</dbReference>
<dbReference type="GO" id="GO:0042781">
    <property type="term" value="F:3'-tRNA processing endoribonuclease activity"/>
    <property type="evidence" value="ECO:0007669"/>
    <property type="project" value="TreeGrafter"/>
</dbReference>
<evidence type="ECO:0000313" key="10">
    <source>
        <dbReference type="Proteomes" id="UP000176939"/>
    </source>
</evidence>
<dbReference type="PANTHER" id="PTHR33992">
    <property type="entry name" value="RIBONUCLEASE P PROTEIN COMPONENT"/>
    <property type="match status" value="1"/>
</dbReference>
<dbReference type="GO" id="GO:0001682">
    <property type="term" value="P:tRNA 5'-leader removal"/>
    <property type="evidence" value="ECO:0007669"/>
    <property type="project" value="UniProtKB-UniRule"/>
</dbReference>
<dbReference type="Pfam" id="PF00825">
    <property type="entry name" value="Ribonuclease_P"/>
    <property type="match status" value="1"/>
</dbReference>
<keyword evidence="5 7" id="KW-0378">Hydrolase</keyword>
<evidence type="ECO:0000256" key="2">
    <source>
        <dbReference type="ARBA" id="ARBA00022694"/>
    </source>
</evidence>
<protein>
    <recommendedName>
        <fullName evidence="7 8">Ribonuclease P protein component</fullName>
        <shortName evidence="7">RNase P protein</shortName>
        <shortName evidence="7">RNaseP protein</shortName>
        <ecNumber evidence="7 8">3.1.26.5</ecNumber>
    </recommendedName>
    <alternativeName>
        <fullName evidence="7">Protein C5</fullName>
    </alternativeName>
</protein>
<keyword evidence="6 7" id="KW-0694">RNA-binding</keyword>
<evidence type="ECO:0000256" key="4">
    <source>
        <dbReference type="ARBA" id="ARBA00022759"/>
    </source>
</evidence>
<comment type="similarity">
    <text evidence="7">Belongs to the RnpA family.</text>
</comment>
<accession>A0A1F7X503</accession>
<reference evidence="9 10" key="1">
    <citation type="journal article" date="2016" name="Nat. Commun.">
        <title>Thousands of microbial genomes shed light on interconnected biogeochemical processes in an aquifer system.</title>
        <authorList>
            <person name="Anantharaman K."/>
            <person name="Brown C.T."/>
            <person name="Hug L.A."/>
            <person name="Sharon I."/>
            <person name="Castelle C.J."/>
            <person name="Probst A.J."/>
            <person name="Thomas B.C."/>
            <person name="Singh A."/>
            <person name="Wilkins M.J."/>
            <person name="Karaoz U."/>
            <person name="Brodie E.L."/>
            <person name="Williams K.H."/>
            <person name="Hubbard S.S."/>
            <person name="Banfield J.F."/>
        </authorList>
    </citation>
    <scope>NUCLEOTIDE SEQUENCE [LARGE SCALE GENOMIC DNA]</scope>
</reference>
<evidence type="ECO:0000313" key="9">
    <source>
        <dbReference type="EMBL" id="OGM09789.1"/>
    </source>
</evidence>
<dbReference type="Gene3D" id="3.30.230.10">
    <property type="match status" value="1"/>
</dbReference>
<comment type="catalytic activity">
    <reaction evidence="7">
        <text>Endonucleolytic cleavage of RNA, removing 5'-extranucleotides from tRNA precursor.</text>
        <dbReference type="EC" id="3.1.26.5"/>
    </reaction>
</comment>
<sequence>MLSKENRLSAKDNFDRIKKEGKTFQAESFSAVLYKREDDQPIRIGIIISNKISKSAVARNRIKRILKEILLPNIALLKKGYSLIFLVKRKVILKTKEDLRLDMTILLEKMELKNEKNN</sequence>
<dbReference type="SUPFAM" id="SSF54211">
    <property type="entry name" value="Ribosomal protein S5 domain 2-like"/>
    <property type="match status" value="1"/>
</dbReference>
<comment type="function">
    <text evidence="1 7">RNaseP catalyzes the removal of the 5'-leader sequence from pre-tRNA to produce the mature 5'-terminus. It can also cleave other RNA substrates such as 4.5S RNA. The protein component plays an auxiliary but essential role in vivo by binding to the 5'-leader sequence and broadening the substrate specificity of the ribozyme.</text>
</comment>
<dbReference type="PANTHER" id="PTHR33992:SF1">
    <property type="entry name" value="RIBONUCLEASE P PROTEIN COMPONENT"/>
    <property type="match status" value="1"/>
</dbReference>
<keyword evidence="2 7" id="KW-0819">tRNA processing</keyword>
<dbReference type="HAMAP" id="MF_00227">
    <property type="entry name" value="RNase_P"/>
    <property type="match status" value="1"/>
</dbReference>
<dbReference type="InterPro" id="IPR020539">
    <property type="entry name" value="RNase_P_CS"/>
</dbReference>
<evidence type="ECO:0000256" key="6">
    <source>
        <dbReference type="ARBA" id="ARBA00022884"/>
    </source>
</evidence>
<proteinExistence type="inferred from homology"/>
<evidence type="ECO:0000256" key="1">
    <source>
        <dbReference type="ARBA" id="ARBA00002663"/>
    </source>
</evidence>
<evidence type="ECO:0000256" key="5">
    <source>
        <dbReference type="ARBA" id="ARBA00022801"/>
    </source>
</evidence>
<name>A0A1F7X503_9BACT</name>
<keyword evidence="4 7" id="KW-0255">Endonuclease</keyword>
<dbReference type="GO" id="GO:0004526">
    <property type="term" value="F:ribonuclease P activity"/>
    <property type="evidence" value="ECO:0007669"/>
    <property type="project" value="UniProtKB-UniRule"/>
</dbReference>
<dbReference type="GO" id="GO:0000049">
    <property type="term" value="F:tRNA binding"/>
    <property type="evidence" value="ECO:0007669"/>
    <property type="project" value="UniProtKB-UniRule"/>
</dbReference>
<gene>
    <name evidence="7" type="primary">rnpA</name>
    <name evidence="9" type="ORF">A2Z67_03250</name>
</gene>
<evidence type="ECO:0000256" key="3">
    <source>
        <dbReference type="ARBA" id="ARBA00022722"/>
    </source>
</evidence>
<dbReference type="InterPro" id="IPR014721">
    <property type="entry name" value="Ribsml_uS5_D2-typ_fold_subgr"/>
</dbReference>